<dbReference type="Proteomes" id="UP001564408">
    <property type="component" value="Unassembled WGS sequence"/>
</dbReference>
<evidence type="ECO:0000313" key="4">
    <source>
        <dbReference type="Proteomes" id="UP001564408"/>
    </source>
</evidence>
<evidence type="ECO:0000256" key="1">
    <source>
        <dbReference type="SAM" id="Phobius"/>
    </source>
</evidence>
<organism evidence="3 4">
    <name type="scientific">Thioalkalicoccus limnaeus</name>
    <dbReference type="NCBI Taxonomy" id="120681"/>
    <lineage>
        <taxon>Bacteria</taxon>
        <taxon>Pseudomonadati</taxon>
        <taxon>Pseudomonadota</taxon>
        <taxon>Gammaproteobacteria</taxon>
        <taxon>Chromatiales</taxon>
        <taxon>Chromatiaceae</taxon>
        <taxon>Thioalkalicoccus</taxon>
    </lineage>
</organism>
<dbReference type="InterPro" id="IPR005804">
    <property type="entry name" value="FA_desaturase_dom"/>
</dbReference>
<comment type="caution">
    <text evidence="3">The sequence shown here is derived from an EMBL/GenBank/DDBJ whole genome shotgun (WGS) entry which is preliminary data.</text>
</comment>
<accession>A0ABV4BBD0</accession>
<evidence type="ECO:0000313" key="3">
    <source>
        <dbReference type="EMBL" id="MEY6431572.1"/>
    </source>
</evidence>
<feature type="transmembrane region" description="Helical" evidence="1">
    <location>
        <begin position="190"/>
        <end position="208"/>
    </location>
</feature>
<feature type="transmembrane region" description="Helical" evidence="1">
    <location>
        <begin position="86"/>
        <end position="103"/>
    </location>
</feature>
<name>A0ABV4BBD0_9GAMM</name>
<feature type="transmembrane region" description="Helical" evidence="1">
    <location>
        <begin position="46"/>
        <end position="65"/>
    </location>
</feature>
<proteinExistence type="predicted"/>
<keyword evidence="1" id="KW-0472">Membrane</keyword>
<keyword evidence="4" id="KW-1185">Reference proteome</keyword>
<gene>
    <name evidence="3" type="ORF">ABC977_04025</name>
</gene>
<keyword evidence="1" id="KW-1133">Transmembrane helix</keyword>
<keyword evidence="3" id="KW-0560">Oxidoreductase</keyword>
<feature type="domain" description="Fatty acid desaturase" evidence="2">
    <location>
        <begin position="47"/>
        <end position="290"/>
    </location>
</feature>
<sequence>MTTKQAARLANRGIPVRLNLGLAGLLIGIGLGSVLLLPWLVATNPAWGLLLALFVVTTPTLWVLIHEAIHHSLHPSRRTNDAFGRVLAIAFGAPFHVLRFGHIEHHRAYVLPDTRTGASRPRFVAVSFHYARIMGGLYLAEVATLVAVWLPRRALRWVARQAVSRYADRAGEHLERLDRTLLAPAGLARFRLDSLLILVLFGAGFWLYGADAWMLLAALLGRAVLVSFMDNIYHHRPVGVPRRTLNLRLPAWASAGILHANRHAVHHRDPGLPWIALPHAEDPSRPDFDRAFFEAALEQLLKPSA</sequence>
<reference evidence="3 4" key="1">
    <citation type="submission" date="2024-05" db="EMBL/GenBank/DDBJ databases">
        <title>Genome Sequence and Characterization of the New Strain Purple Sulfur Bacterium of Genus Thioalkalicoccus.</title>
        <authorList>
            <person name="Bryantseva I.A."/>
            <person name="Kyndt J.A."/>
            <person name="Imhoff J.F."/>
        </authorList>
    </citation>
    <scope>NUCLEOTIDE SEQUENCE [LARGE SCALE GENOMIC DNA]</scope>
    <source>
        <strain evidence="3 4">Um2</strain>
    </source>
</reference>
<protein>
    <submittedName>
        <fullName evidence="3">Fatty acid desaturase</fullName>
        <ecNumber evidence="3">1.14.19.-</ecNumber>
    </submittedName>
</protein>
<keyword evidence="1" id="KW-0812">Transmembrane</keyword>
<dbReference type="GO" id="GO:0016491">
    <property type="term" value="F:oxidoreductase activity"/>
    <property type="evidence" value="ECO:0007669"/>
    <property type="project" value="UniProtKB-KW"/>
</dbReference>
<dbReference type="EC" id="1.14.19.-" evidence="3"/>
<dbReference type="Pfam" id="PF00487">
    <property type="entry name" value="FA_desaturase"/>
    <property type="match status" value="1"/>
</dbReference>
<feature type="transmembrane region" description="Helical" evidence="1">
    <location>
        <begin position="20"/>
        <end position="40"/>
    </location>
</feature>
<dbReference type="RefSeq" id="WP_369665952.1">
    <property type="nucleotide sequence ID" value="NZ_JBDKXB010000003.1"/>
</dbReference>
<feature type="transmembrane region" description="Helical" evidence="1">
    <location>
        <begin position="123"/>
        <end position="150"/>
    </location>
</feature>
<evidence type="ECO:0000259" key="2">
    <source>
        <dbReference type="Pfam" id="PF00487"/>
    </source>
</evidence>
<dbReference type="EMBL" id="JBDKXB010000003">
    <property type="protein sequence ID" value="MEY6431572.1"/>
    <property type="molecule type" value="Genomic_DNA"/>
</dbReference>